<feature type="transmembrane region" description="Helical" evidence="5">
    <location>
        <begin position="7"/>
        <end position="29"/>
    </location>
</feature>
<dbReference type="eggNOG" id="ENOG5033A7D">
    <property type="taxonomic scope" value="Bacteria"/>
</dbReference>
<keyword evidence="4 5" id="KW-0472">Membrane</keyword>
<evidence type="ECO:0000313" key="6">
    <source>
        <dbReference type="EMBL" id="CDG41080.1"/>
    </source>
</evidence>
<reference evidence="6 7" key="2">
    <citation type="journal article" date="2014" name="PLoS ONE">
        <title>Evolution of mitochondria reconstructed from the energy metabolism of living bacteria.</title>
        <authorList>
            <person name="Degli Esposti M."/>
            <person name="Chouaia B."/>
            <person name="Comandatore F."/>
            <person name="Crotti E."/>
            <person name="Sassera D."/>
            <person name="Lievens P.M."/>
            <person name="Daffonchio D."/>
            <person name="Bandi C."/>
        </authorList>
    </citation>
    <scope>NUCLEOTIDE SEQUENCE [LARGE SCALE GENOMIC DNA]</scope>
    <source>
        <strain evidence="6 7">SF2.1</strain>
    </source>
</reference>
<gene>
    <name evidence="6" type="ORF">ASAP_3035</name>
</gene>
<dbReference type="Proteomes" id="UP000027583">
    <property type="component" value="Unassembled WGS sequence"/>
</dbReference>
<dbReference type="AlphaFoldDB" id="A0A060QJF8"/>
<dbReference type="Pfam" id="PF07869">
    <property type="entry name" value="DUF1656"/>
    <property type="match status" value="1"/>
</dbReference>
<keyword evidence="1" id="KW-1003">Cell membrane</keyword>
<evidence type="ECO:0000256" key="1">
    <source>
        <dbReference type="ARBA" id="ARBA00022475"/>
    </source>
</evidence>
<organism evidence="6 7">
    <name type="scientific">Asaia bogorensis</name>
    <dbReference type="NCBI Taxonomy" id="91915"/>
    <lineage>
        <taxon>Bacteria</taxon>
        <taxon>Pseudomonadati</taxon>
        <taxon>Pseudomonadota</taxon>
        <taxon>Alphaproteobacteria</taxon>
        <taxon>Acetobacterales</taxon>
        <taxon>Acetobacteraceae</taxon>
        <taxon>Asaia</taxon>
    </lineage>
</organism>
<accession>A0A060QJF8</accession>
<protein>
    <recommendedName>
        <fullName evidence="8">DUF1656 domain-containing protein</fullName>
    </recommendedName>
</protein>
<name>A0A060QJF8_9PROT</name>
<proteinExistence type="predicted"/>
<feature type="transmembrane region" description="Helical" evidence="5">
    <location>
        <begin position="41"/>
        <end position="63"/>
    </location>
</feature>
<evidence type="ECO:0000256" key="3">
    <source>
        <dbReference type="ARBA" id="ARBA00022989"/>
    </source>
</evidence>
<dbReference type="InterPro" id="IPR012451">
    <property type="entry name" value="DUF1656"/>
</dbReference>
<comment type="caution">
    <text evidence="6">The sequence shown here is derived from an EMBL/GenBank/DDBJ whole genome shotgun (WGS) entry which is preliminary data.</text>
</comment>
<dbReference type="RefSeq" id="WP_023980008.1">
    <property type="nucleotide sequence ID" value="NZ_CBLX010000027.1"/>
</dbReference>
<dbReference type="EMBL" id="CBLX010000027">
    <property type="protein sequence ID" value="CDG41080.1"/>
    <property type="molecule type" value="Genomic_DNA"/>
</dbReference>
<reference evidence="6 7" key="1">
    <citation type="journal article" date="2014" name="Genome Biol. Evol.">
        <title>Acetic acid bacteria genomes reveal functional traits for adaptation to life in insect guts.</title>
        <authorList>
            <person name="Chouaia B."/>
            <person name="Gaiarsa S."/>
            <person name="Crotti E."/>
            <person name="Comandatore F."/>
            <person name="Degli Esposti M."/>
            <person name="Ricci I."/>
            <person name="Alma A."/>
            <person name="Favia G."/>
            <person name="Bandi C."/>
            <person name="Daffonchio D."/>
        </authorList>
    </citation>
    <scope>NUCLEOTIDE SEQUENCE [LARGE SCALE GENOMIC DNA]</scope>
    <source>
        <strain evidence="6 7">SF2.1</strain>
    </source>
</reference>
<evidence type="ECO:0000256" key="4">
    <source>
        <dbReference type="ARBA" id="ARBA00023136"/>
    </source>
</evidence>
<sequence>MLAEFDLFGVFISPIAVYSLAAIPVTLFIRFLLWRTGAIEWFWHIALFEVALYVCVLCLMVLYV</sequence>
<keyword evidence="3 5" id="KW-1133">Transmembrane helix</keyword>
<evidence type="ECO:0000313" key="7">
    <source>
        <dbReference type="Proteomes" id="UP000027583"/>
    </source>
</evidence>
<evidence type="ECO:0000256" key="2">
    <source>
        <dbReference type="ARBA" id="ARBA00022692"/>
    </source>
</evidence>
<evidence type="ECO:0008006" key="8">
    <source>
        <dbReference type="Google" id="ProtNLM"/>
    </source>
</evidence>
<keyword evidence="2 5" id="KW-0812">Transmembrane</keyword>
<evidence type="ECO:0000256" key="5">
    <source>
        <dbReference type="SAM" id="Phobius"/>
    </source>
</evidence>